<dbReference type="EnsemblMetazoa" id="tetur24g02050.1">
    <property type="protein sequence ID" value="tetur24g02050.1"/>
    <property type="gene ID" value="tetur24g02050"/>
</dbReference>
<reference evidence="2" key="1">
    <citation type="submission" date="2011-08" db="EMBL/GenBank/DDBJ databases">
        <authorList>
            <person name="Rombauts S."/>
        </authorList>
    </citation>
    <scope>NUCLEOTIDE SEQUENCE</scope>
    <source>
        <strain evidence="2">London</strain>
    </source>
</reference>
<dbReference type="Proteomes" id="UP000015104">
    <property type="component" value="Unassembled WGS sequence"/>
</dbReference>
<accession>T1KWL4</accession>
<evidence type="ECO:0000313" key="1">
    <source>
        <dbReference type="EnsemblMetazoa" id="tetur24g02050.1"/>
    </source>
</evidence>
<organism evidence="1 2">
    <name type="scientific">Tetranychus urticae</name>
    <name type="common">Two-spotted spider mite</name>
    <dbReference type="NCBI Taxonomy" id="32264"/>
    <lineage>
        <taxon>Eukaryota</taxon>
        <taxon>Metazoa</taxon>
        <taxon>Ecdysozoa</taxon>
        <taxon>Arthropoda</taxon>
        <taxon>Chelicerata</taxon>
        <taxon>Arachnida</taxon>
        <taxon>Acari</taxon>
        <taxon>Acariformes</taxon>
        <taxon>Trombidiformes</taxon>
        <taxon>Prostigmata</taxon>
        <taxon>Eleutherengona</taxon>
        <taxon>Raphignathae</taxon>
        <taxon>Tetranychoidea</taxon>
        <taxon>Tetranychidae</taxon>
        <taxon>Tetranychus</taxon>
    </lineage>
</organism>
<keyword evidence="2" id="KW-1185">Reference proteome</keyword>
<name>T1KWL4_TETUR</name>
<protein>
    <submittedName>
        <fullName evidence="1">Uncharacterized protein</fullName>
    </submittedName>
</protein>
<dbReference type="EMBL" id="CAEY01000644">
    <property type="status" value="NOT_ANNOTATED_CDS"/>
    <property type="molecule type" value="Genomic_DNA"/>
</dbReference>
<sequence length="34" mass="3544">MGLSSTCYPVALQGCDQIAMVTLNQHTSSSTQNG</sequence>
<reference evidence="1" key="2">
    <citation type="submission" date="2015-06" db="UniProtKB">
        <authorList>
            <consortium name="EnsemblMetazoa"/>
        </authorList>
    </citation>
    <scope>IDENTIFICATION</scope>
</reference>
<evidence type="ECO:0000313" key="2">
    <source>
        <dbReference type="Proteomes" id="UP000015104"/>
    </source>
</evidence>
<dbReference type="AlphaFoldDB" id="T1KWL4"/>
<dbReference type="HOGENOM" id="CLU_3377675_0_0_1"/>
<proteinExistence type="predicted"/>